<feature type="domain" description="SCP" evidence="3">
    <location>
        <begin position="320"/>
        <end position="478"/>
    </location>
</feature>
<proteinExistence type="predicted"/>
<feature type="signal peptide" evidence="2">
    <location>
        <begin position="1"/>
        <end position="20"/>
    </location>
</feature>
<evidence type="ECO:0000313" key="4">
    <source>
        <dbReference type="EMBL" id="CAJ0601876.1"/>
    </source>
</evidence>
<organism evidence="4 5">
    <name type="scientific">Cylicocyclus nassatus</name>
    <name type="common">Nematode worm</name>
    <dbReference type="NCBI Taxonomy" id="53992"/>
    <lineage>
        <taxon>Eukaryota</taxon>
        <taxon>Metazoa</taxon>
        <taxon>Ecdysozoa</taxon>
        <taxon>Nematoda</taxon>
        <taxon>Chromadorea</taxon>
        <taxon>Rhabditida</taxon>
        <taxon>Rhabditina</taxon>
        <taxon>Rhabditomorpha</taxon>
        <taxon>Strongyloidea</taxon>
        <taxon>Strongylidae</taxon>
        <taxon>Cylicocyclus</taxon>
    </lineage>
</organism>
<evidence type="ECO:0000256" key="2">
    <source>
        <dbReference type="SAM" id="SignalP"/>
    </source>
</evidence>
<dbReference type="CDD" id="cd05380">
    <property type="entry name" value="CAP_euk"/>
    <property type="match status" value="2"/>
</dbReference>
<dbReference type="InterPro" id="IPR014044">
    <property type="entry name" value="CAP_dom"/>
</dbReference>
<evidence type="ECO:0000313" key="5">
    <source>
        <dbReference type="Proteomes" id="UP001176961"/>
    </source>
</evidence>
<feature type="compositionally biased region" description="Low complexity" evidence="1">
    <location>
        <begin position="296"/>
        <end position="305"/>
    </location>
</feature>
<dbReference type="Pfam" id="PF00188">
    <property type="entry name" value="CAP"/>
    <property type="match status" value="2"/>
</dbReference>
<feature type="region of interest" description="Disordered" evidence="1">
    <location>
        <begin position="285"/>
        <end position="315"/>
    </location>
</feature>
<feature type="region of interest" description="Disordered" evidence="1">
    <location>
        <begin position="52"/>
        <end position="74"/>
    </location>
</feature>
<dbReference type="Gene3D" id="3.40.33.10">
    <property type="entry name" value="CAP"/>
    <property type="match status" value="2"/>
</dbReference>
<dbReference type="SMART" id="SM00198">
    <property type="entry name" value="SCP"/>
    <property type="match status" value="1"/>
</dbReference>
<dbReference type="InterPro" id="IPR035940">
    <property type="entry name" value="CAP_sf"/>
</dbReference>
<reference evidence="4" key="1">
    <citation type="submission" date="2023-07" db="EMBL/GenBank/DDBJ databases">
        <authorList>
            <consortium name="CYATHOMIX"/>
        </authorList>
    </citation>
    <scope>NUCLEOTIDE SEQUENCE</scope>
    <source>
        <strain evidence="4">N/A</strain>
    </source>
</reference>
<dbReference type="InterPro" id="IPR001283">
    <property type="entry name" value="CRISP-related"/>
</dbReference>
<dbReference type="AlphaFoldDB" id="A0AA36H0M7"/>
<dbReference type="SUPFAM" id="SSF55797">
    <property type="entry name" value="PR-1-like"/>
    <property type="match status" value="2"/>
</dbReference>
<dbReference type="PANTHER" id="PTHR10334">
    <property type="entry name" value="CYSTEINE-RICH SECRETORY PROTEIN-RELATED"/>
    <property type="match status" value="1"/>
</dbReference>
<keyword evidence="5" id="KW-1185">Reference proteome</keyword>
<evidence type="ECO:0000259" key="3">
    <source>
        <dbReference type="SMART" id="SM00198"/>
    </source>
</evidence>
<evidence type="ECO:0000256" key="1">
    <source>
        <dbReference type="SAM" id="MobiDB-lite"/>
    </source>
</evidence>
<keyword evidence="2" id="KW-0732">Signal</keyword>
<dbReference type="EMBL" id="CATQJL010000305">
    <property type="protein sequence ID" value="CAJ0601876.1"/>
    <property type="molecule type" value="Genomic_DNA"/>
</dbReference>
<accession>A0AA36H0M7</accession>
<protein>
    <recommendedName>
        <fullName evidence="3">SCP domain-containing protein</fullName>
    </recommendedName>
</protein>
<feature type="chain" id="PRO_5041366624" description="SCP domain-containing protein" evidence="2">
    <location>
        <begin position="21"/>
        <end position="506"/>
    </location>
</feature>
<sequence length="506" mass="54913">MQQLLCTASLLAAIVPLSLAGQCTYSDSSAGLADDKQTASLKVINDLREKLAKGEQQNGMKDDDSTPGDPLPAAKQIDPLTWSCNLEEEARDAVSTCPYDDPPATGKFGFFSYTYDSGPDDHLDGILNIWLSSINYNAISTSAIREEDVKFDGNDELKTYANFMREDINEIGCIETLCNIFGHTVNRTVIYCFTNQDSLATDGTIYHLRGTTTTTTTTTITTTTTTTTTAAPTKTTTTTAAPTTTTTTTAATTTTPATTTTTKSATTCTGLATKTAGTTSCIPRRKTTCAPPAPQSPAEFPPASAGPNDRCPKNTGMDDTLRTKFLDMHNYRRAELAKGNVAKRNGNYLPQSSDMQRMRYNCALEKVVIDYVSTCPLSKSAEFTRPDVGENFIRVPQEGLATYLLAVEKAVTSWWKVIRTEEGPGLQVYFRQKHVGTPIESFTQMGWSTSRKLGCAIAKCGSDYVAVCRYSPRGNYVEQVIYRKGTPCTACAAGSWCTEDALCTLE</sequence>
<gene>
    <name evidence="4" type="ORF">CYNAS_LOCUS13859</name>
</gene>
<name>A0AA36H0M7_CYLNA</name>
<dbReference type="Proteomes" id="UP001176961">
    <property type="component" value="Unassembled WGS sequence"/>
</dbReference>
<comment type="caution">
    <text evidence="4">The sequence shown here is derived from an EMBL/GenBank/DDBJ whole genome shotgun (WGS) entry which is preliminary data.</text>
</comment>